<feature type="transmembrane region" description="Helical" evidence="7">
    <location>
        <begin position="6"/>
        <end position="24"/>
    </location>
</feature>
<evidence type="ECO:0000256" key="4">
    <source>
        <dbReference type="ARBA" id="ARBA00022692"/>
    </source>
</evidence>
<proteinExistence type="inferred from homology"/>
<dbReference type="eggNOG" id="COG0713">
    <property type="taxonomic scope" value="Bacteria"/>
</dbReference>
<dbReference type="STRING" id="679937.Bcop_2435"/>
<dbReference type="AlphaFoldDB" id="F3ZP14"/>
<dbReference type="NCBIfam" id="NF004320">
    <property type="entry name" value="PRK05715.1-2"/>
    <property type="match status" value="1"/>
</dbReference>
<keyword evidence="7" id="KW-1003">Cell membrane</keyword>
<dbReference type="GO" id="GO:0042773">
    <property type="term" value="P:ATP synthesis coupled electron transport"/>
    <property type="evidence" value="ECO:0007669"/>
    <property type="project" value="InterPro"/>
</dbReference>
<keyword evidence="4 7" id="KW-0812">Transmembrane</keyword>
<keyword evidence="9" id="KW-1185">Reference proteome</keyword>
<evidence type="ECO:0000256" key="6">
    <source>
        <dbReference type="ARBA" id="ARBA00023136"/>
    </source>
</evidence>
<dbReference type="GO" id="GO:0005886">
    <property type="term" value="C:plasma membrane"/>
    <property type="evidence" value="ECO:0007669"/>
    <property type="project" value="UniProtKB-SubCell"/>
</dbReference>
<evidence type="ECO:0000313" key="8">
    <source>
        <dbReference type="EMBL" id="EGJ72587.1"/>
    </source>
</evidence>
<feature type="transmembrane region" description="Helical" evidence="7">
    <location>
        <begin position="61"/>
        <end position="86"/>
    </location>
</feature>
<dbReference type="Gene3D" id="1.10.287.3510">
    <property type="match status" value="1"/>
</dbReference>
<dbReference type="InterPro" id="IPR039428">
    <property type="entry name" value="NUOK/Mnh_C1-like"/>
</dbReference>
<dbReference type="HOGENOM" id="CLU_144724_1_1_10"/>
<comment type="similarity">
    <text evidence="2 7">Belongs to the complex I subunit 4L family.</text>
</comment>
<comment type="function">
    <text evidence="7">NDH-1 shuttles electrons from NADH, via FMN and iron-sulfur (Fe-S) centers, to quinones in the respiratory chain. The immediate electron acceptor for the enzyme in this species is believed to be a menaquinone. Couples the redox reaction to proton translocation (for every two electrons transferred, four hydrogen ions are translocated across the cytoplasmic membrane), and thus conserves the redox energy in a proton gradient.</text>
</comment>
<evidence type="ECO:0000256" key="5">
    <source>
        <dbReference type="ARBA" id="ARBA00022989"/>
    </source>
</evidence>
<accession>F3ZP14</accession>
<reference evidence="8 9" key="1">
    <citation type="journal article" date="2011" name="Stand. Genomic Sci.">
        <title>Non-contiguous finished genome sequence of Bacteroides coprosuis type strain (PC139).</title>
        <authorList>
            <person name="Land M."/>
            <person name="Held B."/>
            <person name="Gronow S."/>
            <person name="Abt B."/>
            <person name="Lucas S."/>
            <person name="Del Rio T.G."/>
            <person name="Nolan M."/>
            <person name="Tice H."/>
            <person name="Cheng J.F."/>
            <person name="Pitluck S."/>
            <person name="Liolios K."/>
            <person name="Pagani I."/>
            <person name="Ivanova N."/>
            <person name="Mavromatis K."/>
            <person name="Mikhailova N."/>
            <person name="Pati A."/>
            <person name="Tapia R."/>
            <person name="Han C."/>
            <person name="Goodwin L."/>
            <person name="Chen A."/>
            <person name="Palaniappan K."/>
            <person name="Hauser L."/>
            <person name="Brambilla E.M."/>
            <person name="Rohde M."/>
            <person name="Goker M."/>
            <person name="Detter J.C."/>
            <person name="Woyke T."/>
            <person name="Bristow J."/>
            <person name="Eisen J.A."/>
            <person name="Markowitz V."/>
            <person name="Hugenholtz P."/>
            <person name="Kyrpides N.C."/>
            <person name="Klenk H.P."/>
            <person name="Lapidus A."/>
        </authorList>
    </citation>
    <scope>NUCLEOTIDE SEQUENCE</scope>
    <source>
        <strain evidence="8 9">DSM 18011</strain>
    </source>
</reference>
<dbReference type="HAMAP" id="MF_01456">
    <property type="entry name" value="NDH1_NuoK"/>
    <property type="match status" value="1"/>
</dbReference>
<dbReference type="EC" id="7.1.1.-" evidence="7"/>
<organism evidence="8 9">
    <name type="scientific">Bacteroides coprosuis DSM 18011</name>
    <dbReference type="NCBI Taxonomy" id="679937"/>
    <lineage>
        <taxon>Bacteria</taxon>
        <taxon>Pseudomonadati</taxon>
        <taxon>Bacteroidota</taxon>
        <taxon>Bacteroidia</taxon>
        <taxon>Bacteroidales</taxon>
        <taxon>Bacteroidaceae</taxon>
        <taxon>Bacteroides</taxon>
    </lineage>
</organism>
<evidence type="ECO:0000256" key="1">
    <source>
        <dbReference type="ARBA" id="ARBA00004141"/>
    </source>
</evidence>
<name>F3ZP14_9BACE</name>
<evidence type="ECO:0000256" key="2">
    <source>
        <dbReference type="ARBA" id="ARBA00010519"/>
    </source>
</evidence>
<dbReference type="GO" id="GO:0050136">
    <property type="term" value="F:NADH dehydrogenase (quinone) (non-electrogenic) activity"/>
    <property type="evidence" value="ECO:0007669"/>
    <property type="project" value="UniProtKB-UniRule"/>
</dbReference>
<dbReference type="EMBL" id="CM001167">
    <property type="protein sequence ID" value="EGJ72587.1"/>
    <property type="molecule type" value="Genomic_DNA"/>
</dbReference>
<evidence type="ECO:0000256" key="3">
    <source>
        <dbReference type="ARBA" id="ARBA00022448"/>
    </source>
</evidence>
<comment type="subunit">
    <text evidence="7">NDH-1 is composed of 14 different subunits. Subunits NuoA, H, J, K, L, M, N constitute the membrane sector of the complex.</text>
</comment>
<sequence>MVPMQYYLLVSAFMLFAGIFGFFIRRNLLTILISVELILNAVDINFAVFNRFLYPENLEGMFFAIFSIGLSAVESAVAIAIIITVYRNLNNIQVGNLNKLKD</sequence>
<dbReference type="PANTHER" id="PTHR11434:SF16">
    <property type="entry name" value="NADH-UBIQUINONE OXIDOREDUCTASE CHAIN 4L"/>
    <property type="match status" value="1"/>
</dbReference>
<comment type="catalytic activity">
    <reaction evidence="7">
        <text>a quinone + NADH + 5 H(+)(in) = a quinol + NAD(+) + 4 H(+)(out)</text>
        <dbReference type="Rhea" id="RHEA:57888"/>
        <dbReference type="ChEBI" id="CHEBI:15378"/>
        <dbReference type="ChEBI" id="CHEBI:24646"/>
        <dbReference type="ChEBI" id="CHEBI:57540"/>
        <dbReference type="ChEBI" id="CHEBI:57945"/>
        <dbReference type="ChEBI" id="CHEBI:132124"/>
    </reaction>
</comment>
<comment type="subcellular location">
    <subcellularLocation>
        <location evidence="7">Cell membrane</location>
        <topology evidence="7">Multi-pass membrane protein</topology>
    </subcellularLocation>
    <subcellularLocation>
        <location evidence="1">Membrane</location>
        <topology evidence="1">Multi-pass membrane protein</topology>
    </subcellularLocation>
</comment>
<dbReference type="PANTHER" id="PTHR11434">
    <property type="entry name" value="NADH-UBIQUINONE OXIDOREDUCTASE SUBUNIT ND4L"/>
    <property type="match status" value="1"/>
</dbReference>
<evidence type="ECO:0000313" key="9">
    <source>
        <dbReference type="Proteomes" id="UP000018439"/>
    </source>
</evidence>
<keyword evidence="7" id="KW-0874">Quinone</keyword>
<keyword evidence="5 7" id="KW-1133">Transmembrane helix</keyword>
<dbReference type="Pfam" id="PF00420">
    <property type="entry name" value="Oxidored_q2"/>
    <property type="match status" value="1"/>
</dbReference>
<keyword evidence="6 7" id="KW-0472">Membrane</keyword>
<dbReference type="Proteomes" id="UP000018439">
    <property type="component" value="Chromosome"/>
</dbReference>
<dbReference type="InterPro" id="IPR001133">
    <property type="entry name" value="NADH_UbQ_OxRdtase_chain4L/K"/>
</dbReference>
<dbReference type="GO" id="GO:0030964">
    <property type="term" value="C:NADH dehydrogenase complex"/>
    <property type="evidence" value="ECO:0007669"/>
    <property type="project" value="TreeGrafter"/>
</dbReference>
<keyword evidence="7" id="KW-0520">NAD</keyword>
<dbReference type="GO" id="GO:0048038">
    <property type="term" value="F:quinone binding"/>
    <property type="evidence" value="ECO:0007669"/>
    <property type="project" value="UniProtKB-KW"/>
</dbReference>
<gene>
    <name evidence="7" type="primary">nuoK</name>
    <name evidence="8" type="ORF">Bcop_2435</name>
</gene>
<feature type="transmembrane region" description="Helical" evidence="7">
    <location>
        <begin position="31"/>
        <end position="49"/>
    </location>
</feature>
<protein>
    <recommendedName>
        <fullName evidence="7">NADH-quinone oxidoreductase subunit K</fullName>
        <ecNumber evidence="7">7.1.1.-</ecNumber>
    </recommendedName>
    <alternativeName>
        <fullName evidence="7">NADH dehydrogenase I subunit K</fullName>
    </alternativeName>
    <alternativeName>
        <fullName evidence="7">NDH-1 subunit K</fullName>
    </alternativeName>
</protein>
<evidence type="ECO:0000256" key="7">
    <source>
        <dbReference type="HAMAP-Rule" id="MF_01456"/>
    </source>
</evidence>
<keyword evidence="7" id="KW-1278">Translocase</keyword>
<keyword evidence="3 7" id="KW-0813">Transport</keyword>